<dbReference type="InterPro" id="IPR051532">
    <property type="entry name" value="Ester_Hydrolysis_Enzymes"/>
</dbReference>
<dbReference type="GO" id="GO:0016787">
    <property type="term" value="F:hydrolase activity"/>
    <property type="evidence" value="ECO:0007669"/>
    <property type="project" value="UniProtKB-KW"/>
</dbReference>
<reference evidence="2" key="1">
    <citation type="submission" date="2023-05" db="EMBL/GenBank/DDBJ databases">
        <title>Whole genome sequence of Commensalibacter sp.</title>
        <authorList>
            <person name="Charoenyingcharoen P."/>
            <person name="Yukphan P."/>
        </authorList>
    </citation>
    <scope>NUCLEOTIDE SEQUENCE</scope>
    <source>
        <strain evidence="2">TBRC 16381</strain>
    </source>
</reference>
<comment type="caution">
    <text evidence="2">The sequence shown here is derived from an EMBL/GenBank/DDBJ whole genome shotgun (WGS) entry which is preliminary data.</text>
</comment>
<protein>
    <submittedName>
        <fullName evidence="2">SGNH/GDSL hydrolase family protein</fullName>
    </submittedName>
</protein>
<keyword evidence="3" id="KW-1185">Reference proteome</keyword>
<dbReference type="InterPro" id="IPR013830">
    <property type="entry name" value="SGNH_hydro"/>
</dbReference>
<dbReference type="Pfam" id="PF13472">
    <property type="entry name" value="Lipase_GDSL_2"/>
    <property type="match status" value="1"/>
</dbReference>
<proteinExistence type="predicted"/>
<name>A0ABT6Q299_9PROT</name>
<evidence type="ECO:0000259" key="1">
    <source>
        <dbReference type="Pfam" id="PF13472"/>
    </source>
</evidence>
<dbReference type="PANTHER" id="PTHR30383:SF29">
    <property type="entry name" value="SGNH HYDROLASE-TYPE ESTERASE DOMAIN-CONTAINING PROTEIN"/>
    <property type="match status" value="1"/>
</dbReference>
<sequence length="213" mass="23943">MAKKTILFYGDSNTHGTKPMPSADSTERFQLDERWPGILHQQLKQDYHIIEEGLPGRTTVHNDPIEGSHKNGLAYLRPCLESHRPIDIIVLMLGTNDLKARFSVTPADIAHSIHHLIIEIKSCQTNPQSDHPKILLLCPAPILEIGELGEIFAGGEEKSKHLARYYKKIADNHKISFFDIGSVVHVSKIDGVHFDSDQHQILAENLQKIITIL</sequence>
<feature type="domain" description="SGNH hydrolase-type esterase" evidence="1">
    <location>
        <begin position="8"/>
        <end position="198"/>
    </location>
</feature>
<dbReference type="InterPro" id="IPR036514">
    <property type="entry name" value="SGNH_hydro_sf"/>
</dbReference>
<dbReference type="EMBL" id="JASBAO010000001">
    <property type="protein sequence ID" value="MDI2091230.1"/>
    <property type="molecule type" value="Genomic_DNA"/>
</dbReference>
<dbReference type="Proteomes" id="UP001431634">
    <property type="component" value="Unassembled WGS sequence"/>
</dbReference>
<dbReference type="Gene3D" id="3.40.50.1110">
    <property type="entry name" value="SGNH hydrolase"/>
    <property type="match status" value="1"/>
</dbReference>
<keyword evidence="2" id="KW-0378">Hydrolase</keyword>
<gene>
    <name evidence="2" type="ORF">QJV27_07585</name>
</gene>
<evidence type="ECO:0000313" key="2">
    <source>
        <dbReference type="EMBL" id="MDI2091230.1"/>
    </source>
</evidence>
<dbReference type="RefSeq" id="WP_281448326.1">
    <property type="nucleotide sequence ID" value="NZ_JASBAO010000001.1"/>
</dbReference>
<dbReference type="SUPFAM" id="SSF52266">
    <property type="entry name" value="SGNH hydrolase"/>
    <property type="match status" value="1"/>
</dbReference>
<evidence type="ECO:0000313" key="3">
    <source>
        <dbReference type="Proteomes" id="UP001431634"/>
    </source>
</evidence>
<dbReference type="CDD" id="cd01839">
    <property type="entry name" value="SGNH_arylesterase_like"/>
    <property type="match status" value="1"/>
</dbReference>
<organism evidence="2 3">
    <name type="scientific">Commensalibacter oyaizuii</name>
    <dbReference type="NCBI Taxonomy" id="3043873"/>
    <lineage>
        <taxon>Bacteria</taxon>
        <taxon>Pseudomonadati</taxon>
        <taxon>Pseudomonadota</taxon>
        <taxon>Alphaproteobacteria</taxon>
        <taxon>Acetobacterales</taxon>
        <taxon>Acetobacteraceae</taxon>
    </lineage>
</organism>
<accession>A0ABT6Q299</accession>
<dbReference type="PANTHER" id="PTHR30383">
    <property type="entry name" value="THIOESTERASE 1/PROTEASE 1/LYSOPHOSPHOLIPASE L1"/>
    <property type="match status" value="1"/>
</dbReference>